<protein>
    <submittedName>
        <fullName evidence="2">Acetyltransferase (GNAT) family protein</fullName>
    </submittedName>
</protein>
<dbReference type="InterPro" id="IPR016181">
    <property type="entry name" value="Acyl_CoA_acyltransferase"/>
</dbReference>
<evidence type="ECO:0000313" key="2">
    <source>
        <dbReference type="EMBL" id="SOY31444.1"/>
    </source>
</evidence>
<keyword evidence="2" id="KW-0808">Transferase</keyword>
<dbReference type="RefSeq" id="WP_103241430.1">
    <property type="nucleotide sequence ID" value="NZ_JANJZD010000025.1"/>
</dbReference>
<dbReference type="Pfam" id="PF00583">
    <property type="entry name" value="Acetyltransf_1"/>
    <property type="match status" value="1"/>
</dbReference>
<dbReference type="Gene3D" id="3.40.630.30">
    <property type="match status" value="1"/>
</dbReference>
<name>A0A2K4ZLT1_9FIRM</name>
<dbReference type="GO" id="GO:0016747">
    <property type="term" value="F:acyltransferase activity, transferring groups other than amino-acyl groups"/>
    <property type="evidence" value="ECO:0007669"/>
    <property type="project" value="InterPro"/>
</dbReference>
<keyword evidence="3" id="KW-1185">Reference proteome</keyword>
<dbReference type="OrthoDB" id="162220at2"/>
<dbReference type="Proteomes" id="UP000236311">
    <property type="component" value="Unassembled WGS sequence"/>
</dbReference>
<sequence>MENQKFIIRQLRPELCEDWLGYFDKIAFQDHEDWAFCYCLEGHLTPKRQGEWTDREERREKAIEMIQTGEMQGYLACLEDKVIGWCNVNDRENYLYLTEMFRQVNYQPEEAAGEKVKAIFCFLIAPEYRGKGVAQELLNRVCEDAARDGYSCVEGYPVSDEAFEFQYHGTIGMYKRNGFVEAADLKYVKVMQKKLI</sequence>
<accession>A0A2K4ZLT1</accession>
<evidence type="ECO:0000259" key="1">
    <source>
        <dbReference type="PROSITE" id="PS51186"/>
    </source>
</evidence>
<reference evidence="2 3" key="1">
    <citation type="submission" date="2018-01" db="EMBL/GenBank/DDBJ databases">
        <authorList>
            <person name="Gaut B.S."/>
            <person name="Morton B.R."/>
            <person name="Clegg M.T."/>
            <person name="Duvall M.R."/>
        </authorList>
    </citation>
    <scope>NUCLEOTIDE SEQUENCE [LARGE SCALE GENOMIC DNA]</scope>
    <source>
        <strain evidence="2">GP69</strain>
    </source>
</reference>
<dbReference type="InterPro" id="IPR000182">
    <property type="entry name" value="GNAT_dom"/>
</dbReference>
<proteinExistence type="predicted"/>
<dbReference type="PROSITE" id="PS51186">
    <property type="entry name" value="GNAT"/>
    <property type="match status" value="1"/>
</dbReference>
<organism evidence="2 3">
    <name type="scientific">Acetatifactor muris</name>
    <dbReference type="NCBI Taxonomy" id="879566"/>
    <lineage>
        <taxon>Bacteria</taxon>
        <taxon>Bacillati</taxon>
        <taxon>Bacillota</taxon>
        <taxon>Clostridia</taxon>
        <taxon>Lachnospirales</taxon>
        <taxon>Lachnospiraceae</taxon>
        <taxon>Acetatifactor</taxon>
    </lineage>
</organism>
<feature type="domain" description="N-acetyltransferase" evidence="1">
    <location>
        <begin position="6"/>
        <end position="196"/>
    </location>
</feature>
<dbReference type="SUPFAM" id="SSF55729">
    <property type="entry name" value="Acyl-CoA N-acyltransferases (Nat)"/>
    <property type="match status" value="1"/>
</dbReference>
<dbReference type="CDD" id="cd04301">
    <property type="entry name" value="NAT_SF"/>
    <property type="match status" value="1"/>
</dbReference>
<evidence type="ECO:0000313" key="3">
    <source>
        <dbReference type="Proteomes" id="UP000236311"/>
    </source>
</evidence>
<dbReference type="EMBL" id="OFSM01000025">
    <property type="protein sequence ID" value="SOY31444.1"/>
    <property type="molecule type" value="Genomic_DNA"/>
</dbReference>
<dbReference type="AlphaFoldDB" id="A0A2K4ZLT1"/>
<gene>
    <name evidence="2" type="ORF">AMURIS_04187</name>
</gene>